<dbReference type="AlphaFoldDB" id="A0A2X0VB84"/>
<dbReference type="RefSeq" id="WP_172458166.1">
    <property type="nucleotide sequence ID" value="NZ_UAPU01000007.1"/>
</dbReference>
<name>A0A2X0VB84_9GAMM</name>
<organism evidence="1 2">
    <name type="scientific">Anaerobiospirillum thomasii</name>
    <dbReference type="NCBI Taxonomy" id="179995"/>
    <lineage>
        <taxon>Bacteria</taxon>
        <taxon>Pseudomonadati</taxon>
        <taxon>Pseudomonadota</taxon>
        <taxon>Gammaproteobacteria</taxon>
        <taxon>Aeromonadales</taxon>
        <taxon>Succinivibrionaceae</taxon>
        <taxon>Anaerobiospirillum</taxon>
    </lineage>
</organism>
<proteinExistence type="predicted"/>
<dbReference type="Proteomes" id="UP000250086">
    <property type="component" value="Unassembled WGS sequence"/>
</dbReference>
<evidence type="ECO:0008006" key="3">
    <source>
        <dbReference type="Google" id="ProtNLM"/>
    </source>
</evidence>
<dbReference type="CDD" id="cd11586">
    <property type="entry name" value="VbhA_like"/>
    <property type="match status" value="1"/>
</dbReference>
<keyword evidence="2" id="KW-1185">Reference proteome</keyword>
<dbReference type="EMBL" id="UAPV01000001">
    <property type="protein sequence ID" value="SPT69769.1"/>
    <property type="molecule type" value="Genomic_DNA"/>
</dbReference>
<reference evidence="1 2" key="1">
    <citation type="submission" date="2018-06" db="EMBL/GenBank/DDBJ databases">
        <authorList>
            <consortium name="Pathogen Informatics"/>
            <person name="Doyle S."/>
        </authorList>
    </citation>
    <scope>NUCLEOTIDE SEQUENCE [LARGE SCALE GENOMIC DNA]</scope>
    <source>
        <strain evidence="1 2">NCTC13093</strain>
    </source>
</reference>
<sequence>MNLDEIKATLAMENLYLTPAEEELLQDFANGDITFEQLKDIFLKISQHNPKAA</sequence>
<accession>A0A2X0VB84</accession>
<evidence type="ECO:0000313" key="1">
    <source>
        <dbReference type="EMBL" id="SPT69769.1"/>
    </source>
</evidence>
<gene>
    <name evidence="1" type="ORF">NCTC13093_01149</name>
</gene>
<protein>
    <recommendedName>
        <fullName evidence="3">Antitoxin VbhA domain-containing protein</fullName>
    </recommendedName>
</protein>
<evidence type="ECO:0000313" key="2">
    <source>
        <dbReference type="Proteomes" id="UP000250086"/>
    </source>
</evidence>
<dbReference type="InterPro" id="IPR033788">
    <property type="entry name" value="VbhA-like"/>
</dbReference>